<reference evidence="2 3" key="1">
    <citation type="journal article" date="2018" name="Nat. Ecol. Evol.">
        <title>Pezizomycetes genomes reveal the molecular basis of ectomycorrhizal truffle lifestyle.</title>
        <authorList>
            <person name="Murat C."/>
            <person name="Payen T."/>
            <person name="Noel B."/>
            <person name="Kuo A."/>
            <person name="Morin E."/>
            <person name="Chen J."/>
            <person name="Kohler A."/>
            <person name="Krizsan K."/>
            <person name="Balestrini R."/>
            <person name="Da Silva C."/>
            <person name="Montanini B."/>
            <person name="Hainaut M."/>
            <person name="Levati E."/>
            <person name="Barry K.W."/>
            <person name="Belfiori B."/>
            <person name="Cichocki N."/>
            <person name="Clum A."/>
            <person name="Dockter R.B."/>
            <person name="Fauchery L."/>
            <person name="Guy J."/>
            <person name="Iotti M."/>
            <person name="Le Tacon F."/>
            <person name="Lindquist E.A."/>
            <person name="Lipzen A."/>
            <person name="Malagnac F."/>
            <person name="Mello A."/>
            <person name="Molinier V."/>
            <person name="Miyauchi S."/>
            <person name="Poulain J."/>
            <person name="Riccioni C."/>
            <person name="Rubini A."/>
            <person name="Sitrit Y."/>
            <person name="Splivallo R."/>
            <person name="Traeger S."/>
            <person name="Wang M."/>
            <person name="Zifcakova L."/>
            <person name="Wipf D."/>
            <person name="Zambonelli A."/>
            <person name="Paolocci F."/>
            <person name="Nowrousian M."/>
            <person name="Ottonello S."/>
            <person name="Baldrian P."/>
            <person name="Spatafora J.W."/>
            <person name="Henrissat B."/>
            <person name="Nagy L.G."/>
            <person name="Aury J.M."/>
            <person name="Wincker P."/>
            <person name="Grigoriev I.V."/>
            <person name="Bonfante P."/>
            <person name="Martin F.M."/>
        </authorList>
    </citation>
    <scope>NUCLEOTIDE SEQUENCE [LARGE SCALE GENOMIC DNA]</scope>
    <source>
        <strain evidence="2 3">120613-1</strain>
    </source>
</reference>
<dbReference type="EMBL" id="ML120626">
    <property type="protein sequence ID" value="RPA89016.1"/>
    <property type="molecule type" value="Genomic_DNA"/>
</dbReference>
<name>A0A3N4IYN4_9PEZI</name>
<dbReference type="EMBL" id="ML120507">
    <property type="protein sequence ID" value="RPA90986.1"/>
    <property type="molecule type" value="Genomic_DNA"/>
</dbReference>
<evidence type="ECO:0000313" key="3">
    <source>
        <dbReference type="Proteomes" id="UP000276215"/>
    </source>
</evidence>
<accession>A0A3N4IYN4</accession>
<proteinExistence type="predicted"/>
<keyword evidence="3" id="KW-1185">Reference proteome</keyword>
<evidence type="ECO:0000313" key="2">
    <source>
        <dbReference type="EMBL" id="RPA90986.1"/>
    </source>
</evidence>
<dbReference type="AlphaFoldDB" id="A0A3N4IYN4"/>
<gene>
    <name evidence="2" type="ORF">L873DRAFT_1820087</name>
    <name evidence="1" type="ORF">L873DRAFT_1823642</name>
</gene>
<dbReference type="Proteomes" id="UP000276215">
    <property type="component" value="Unassembled WGS sequence"/>
</dbReference>
<protein>
    <submittedName>
        <fullName evidence="2">Uncharacterized protein</fullName>
    </submittedName>
</protein>
<organism evidence="2 3">
    <name type="scientific">Choiromyces venosus 120613-1</name>
    <dbReference type="NCBI Taxonomy" id="1336337"/>
    <lineage>
        <taxon>Eukaryota</taxon>
        <taxon>Fungi</taxon>
        <taxon>Dikarya</taxon>
        <taxon>Ascomycota</taxon>
        <taxon>Pezizomycotina</taxon>
        <taxon>Pezizomycetes</taxon>
        <taxon>Pezizales</taxon>
        <taxon>Tuberaceae</taxon>
        <taxon>Choiromyces</taxon>
    </lineage>
</organism>
<sequence length="198" mass="21786">MPRPTLSLYPALPSSLSHRNGGCSCAHHKKSEKTPHSFANLPLKPGLNFGQIGANVAHLFGQGSNADFIVRFEFEKSPSDHVVRRKGELCSTGVRCTQQYVGTSHLAVGKPSALKTCEHLTWESLSSKTKHDEVLKSKSLNRLLLPQDGGLTHYLCYIIGQKLDWRCCRFSHKNVLANADVGLFVEPSCSLSPLTVYV</sequence>
<evidence type="ECO:0000313" key="1">
    <source>
        <dbReference type="EMBL" id="RPA89016.1"/>
    </source>
</evidence>